<comment type="caution">
    <text evidence="6">The sequence shown here is derived from an EMBL/GenBank/DDBJ whole genome shotgun (WGS) entry which is preliminary data.</text>
</comment>
<comment type="similarity">
    <text evidence="4">Belongs to the cyclic nucleotide phosphodiesterase class-III family.</text>
</comment>
<organism evidence="6 7">
    <name type="scientific">Pseudaquabacterium rugosum</name>
    <dbReference type="NCBI Taxonomy" id="2984194"/>
    <lineage>
        <taxon>Bacteria</taxon>
        <taxon>Pseudomonadati</taxon>
        <taxon>Pseudomonadota</taxon>
        <taxon>Betaproteobacteria</taxon>
        <taxon>Burkholderiales</taxon>
        <taxon>Sphaerotilaceae</taxon>
        <taxon>Pseudaquabacterium</taxon>
    </lineage>
</organism>
<keyword evidence="7" id="KW-1185">Reference proteome</keyword>
<protein>
    <submittedName>
        <fullName evidence="6">Phosphodiesterase</fullName>
    </submittedName>
</protein>
<dbReference type="CDD" id="cd07402">
    <property type="entry name" value="MPP_GpdQ"/>
    <property type="match status" value="1"/>
</dbReference>
<keyword evidence="1" id="KW-0479">Metal-binding</keyword>
<dbReference type="InterPro" id="IPR026575">
    <property type="entry name" value="GpdQ/CpdA-like"/>
</dbReference>
<dbReference type="RefSeq" id="WP_341375155.1">
    <property type="nucleotide sequence ID" value="NZ_JBBUTF010000014.1"/>
</dbReference>
<dbReference type="InterPro" id="IPR029052">
    <property type="entry name" value="Metallo-depent_PP-like"/>
</dbReference>
<evidence type="ECO:0000313" key="6">
    <source>
        <dbReference type="EMBL" id="MEK8027372.1"/>
    </source>
</evidence>
<evidence type="ECO:0000256" key="2">
    <source>
        <dbReference type="ARBA" id="ARBA00022801"/>
    </source>
</evidence>
<name>A0ABU9BBV1_9BURK</name>
<dbReference type="Gene3D" id="3.60.21.10">
    <property type="match status" value="1"/>
</dbReference>
<evidence type="ECO:0000256" key="4">
    <source>
        <dbReference type="ARBA" id="ARBA00025742"/>
    </source>
</evidence>
<dbReference type="Pfam" id="PF00149">
    <property type="entry name" value="Metallophos"/>
    <property type="match status" value="1"/>
</dbReference>
<dbReference type="PANTHER" id="PTHR42988">
    <property type="entry name" value="PHOSPHOHYDROLASE"/>
    <property type="match status" value="1"/>
</dbReference>
<dbReference type="SUPFAM" id="SSF56300">
    <property type="entry name" value="Metallo-dependent phosphatases"/>
    <property type="match status" value="1"/>
</dbReference>
<dbReference type="InterPro" id="IPR050884">
    <property type="entry name" value="CNP_phosphodiesterase-III"/>
</dbReference>
<evidence type="ECO:0000259" key="5">
    <source>
        <dbReference type="Pfam" id="PF00149"/>
    </source>
</evidence>
<evidence type="ECO:0000256" key="3">
    <source>
        <dbReference type="ARBA" id="ARBA00023004"/>
    </source>
</evidence>
<keyword evidence="2" id="KW-0378">Hydrolase</keyword>
<dbReference type="PANTHER" id="PTHR42988:SF2">
    <property type="entry name" value="CYCLIC NUCLEOTIDE PHOSPHODIESTERASE CBUA0032-RELATED"/>
    <property type="match status" value="1"/>
</dbReference>
<feature type="domain" description="Calcineurin-like phosphoesterase" evidence="5">
    <location>
        <begin position="7"/>
        <end position="216"/>
    </location>
</feature>
<dbReference type="EMBL" id="JBBUTF010000014">
    <property type="protein sequence ID" value="MEK8027372.1"/>
    <property type="molecule type" value="Genomic_DNA"/>
</dbReference>
<reference evidence="6 7" key="1">
    <citation type="submission" date="2024-04" db="EMBL/GenBank/DDBJ databases">
        <title>Novel species of the genus Ideonella isolated from streams.</title>
        <authorList>
            <person name="Lu H."/>
        </authorList>
    </citation>
    <scope>NUCLEOTIDE SEQUENCE [LARGE SCALE GENOMIC DNA]</scope>
    <source>
        <strain evidence="6 7">BYS139W</strain>
    </source>
</reference>
<evidence type="ECO:0000313" key="7">
    <source>
        <dbReference type="Proteomes" id="UP001368500"/>
    </source>
</evidence>
<keyword evidence="3" id="KW-0408">Iron</keyword>
<gene>
    <name evidence="6" type="ORF">AACH11_15515</name>
</gene>
<sequence length="285" mass="30111">MSVTLLAQLSDLHIVPAGERLDGRIDTAAGLRAAVATVTGWPQAPDAVVLTGDLTDAGEPAAYAHLRQLLVPLAGIPLWPVAGNHDDRSLLRATWLTDAAPALAAALAGDGEGAAADGFLQYTVPVGTAGLRLVVLDTAEAGQPWGRLCPRRLAWLDRTLARHRDASVIVALHHPPFDSGIAVMDRIGLREGREGLAEVLAAHPQVERVICGHLHRNVHASIGRVPVSCAPSPAHQIALQMDPQAPGGWILEPPGLHLHRWTGPGQLVTHLVPVGRFDGPHPFGR</sequence>
<accession>A0ABU9BBV1</accession>
<dbReference type="Proteomes" id="UP001368500">
    <property type="component" value="Unassembled WGS sequence"/>
</dbReference>
<evidence type="ECO:0000256" key="1">
    <source>
        <dbReference type="ARBA" id="ARBA00022723"/>
    </source>
</evidence>
<proteinExistence type="inferred from homology"/>
<dbReference type="InterPro" id="IPR004843">
    <property type="entry name" value="Calcineurin-like_PHP"/>
</dbReference>